<dbReference type="Proteomes" id="UP000575083">
    <property type="component" value="Unassembled WGS sequence"/>
</dbReference>
<reference evidence="3 4" key="1">
    <citation type="submission" date="2020-08" db="EMBL/GenBank/DDBJ databases">
        <title>Functional genomics of gut bacteria from endangered species of beetles.</title>
        <authorList>
            <person name="Carlos-Shanley C."/>
        </authorList>
    </citation>
    <scope>NUCLEOTIDE SEQUENCE [LARGE SCALE GENOMIC DNA]</scope>
    <source>
        <strain evidence="3 4">S00198</strain>
    </source>
</reference>
<protein>
    <submittedName>
        <fullName evidence="3">Restriction system protein</fullName>
    </submittedName>
</protein>
<dbReference type="GO" id="GO:0003677">
    <property type="term" value="F:DNA binding"/>
    <property type="evidence" value="ECO:0007669"/>
    <property type="project" value="InterPro"/>
</dbReference>
<accession>A0A7X0PIS6</accession>
<keyword evidence="1" id="KW-0472">Membrane</keyword>
<comment type="caution">
    <text evidence="3">The sequence shown here is derived from an EMBL/GenBank/DDBJ whole genome shotgun (WGS) entry which is preliminary data.</text>
</comment>
<dbReference type="EMBL" id="JACHLK010000014">
    <property type="protein sequence ID" value="MBB6562688.1"/>
    <property type="molecule type" value="Genomic_DNA"/>
</dbReference>
<name>A0A7X0PIS6_9BURK</name>
<evidence type="ECO:0000256" key="1">
    <source>
        <dbReference type="SAM" id="Phobius"/>
    </source>
</evidence>
<dbReference type="GO" id="GO:0009307">
    <property type="term" value="P:DNA restriction-modification system"/>
    <property type="evidence" value="ECO:0007669"/>
    <property type="project" value="InterPro"/>
</dbReference>
<evidence type="ECO:0000259" key="2">
    <source>
        <dbReference type="Pfam" id="PF04471"/>
    </source>
</evidence>
<proteinExistence type="predicted"/>
<dbReference type="GO" id="GO:0004519">
    <property type="term" value="F:endonuclease activity"/>
    <property type="evidence" value="ECO:0007669"/>
    <property type="project" value="InterPro"/>
</dbReference>
<keyword evidence="1" id="KW-0812">Transmembrane</keyword>
<sequence length="191" mass="20460">MKFKMAEKSLFAVLLRSPWWVSFLVVGVIALAAGALLPREYAYVGAVGTLPIFVVGCIAAWRQLRAPSPARVEEMLGAVNSMPWRQFSDALEAAWVRDGCTVEKPKSGPVDLRVAKGGQATLVSAKRWKAATHGIEPLRELQAAMQAEGAATGIYVMTQGQLSDNARLFARDNGITVLQGPGVANLLLAKA</sequence>
<feature type="domain" description="Restriction endonuclease type IV Mrr" evidence="2">
    <location>
        <begin position="80"/>
        <end position="187"/>
    </location>
</feature>
<gene>
    <name evidence="3" type="ORF">HNP48_005404</name>
</gene>
<keyword evidence="4" id="KW-1185">Reference proteome</keyword>
<organism evidence="3 4">
    <name type="scientific">Acidovorax soli</name>
    <dbReference type="NCBI Taxonomy" id="592050"/>
    <lineage>
        <taxon>Bacteria</taxon>
        <taxon>Pseudomonadati</taxon>
        <taxon>Pseudomonadota</taxon>
        <taxon>Betaproteobacteria</taxon>
        <taxon>Burkholderiales</taxon>
        <taxon>Comamonadaceae</taxon>
        <taxon>Acidovorax</taxon>
    </lineage>
</organism>
<dbReference type="Pfam" id="PF04471">
    <property type="entry name" value="Mrr_cat"/>
    <property type="match status" value="1"/>
</dbReference>
<feature type="transmembrane region" description="Helical" evidence="1">
    <location>
        <begin position="41"/>
        <end position="61"/>
    </location>
</feature>
<evidence type="ECO:0000313" key="4">
    <source>
        <dbReference type="Proteomes" id="UP000575083"/>
    </source>
</evidence>
<feature type="transmembrane region" description="Helical" evidence="1">
    <location>
        <begin position="12"/>
        <end position="35"/>
    </location>
</feature>
<dbReference type="RefSeq" id="WP_409362584.1">
    <property type="nucleotide sequence ID" value="NZ_JACHLK010000014.1"/>
</dbReference>
<evidence type="ECO:0000313" key="3">
    <source>
        <dbReference type="EMBL" id="MBB6562688.1"/>
    </source>
</evidence>
<dbReference type="SUPFAM" id="SSF52980">
    <property type="entry name" value="Restriction endonuclease-like"/>
    <property type="match status" value="1"/>
</dbReference>
<dbReference type="InterPro" id="IPR007560">
    <property type="entry name" value="Restrct_endonuc_IV_Mrr"/>
</dbReference>
<keyword evidence="1" id="KW-1133">Transmembrane helix</keyword>
<dbReference type="InterPro" id="IPR011335">
    <property type="entry name" value="Restrct_endonuc-II-like"/>
</dbReference>
<dbReference type="AlphaFoldDB" id="A0A7X0PIS6"/>